<dbReference type="Proteomes" id="UP001295444">
    <property type="component" value="Chromosome 02"/>
</dbReference>
<evidence type="ECO:0008006" key="4">
    <source>
        <dbReference type="Google" id="ProtNLM"/>
    </source>
</evidence>
<accession>A0AAD1RBT9</accession>
<organism evidence="2 3">
    <name type="scientific">Pelobates cultripes</name>
    <name type="common">Western spadefoot toad</name>
    <dbReference type="NCBI Taxonomy" id="61616"/>
    <lineage>
        <taxon>Eukaryota</taxon>
        <taxon>Metazoa</taxon>
        <taxon>Chordata</taxon>
        <taxon>Craniata</taxon>
        <taxon>Vertebrata</taxon>
        <taxon>Euteleostomi</taxon>
        <taxon>Amphibia</taxon>
        <taxon>Batrachia</taxon>
        <taxon>Anura</taxon>
        <taxon>Pelobatoidea</taxon>
        <taxon>Pelobatidae</taxon>
        <taxon>Pelobates</taxon>
    </lineage>
</organism>
<name>A0AAD1RBT9_PELCU</name>
<reference evidence="2" key="1">
    <citation type="submission" date="2022-03" db="EMBL/GenBank/DDBJ databases">
        <authorList>
            <person name="Alioto T."/>
            <person name="Alioto T."/>
            <person name="Gomez Garrido J."/>
        </authorList>
    </citation>
    <scope>NUCLEOTIDE SEQUENCE</scope>
</reference>
<gene>
    <name evidence="2" type="ORF">PECUL_23A000063</name>
</gene>
<dbReference type="EMBL" id="OW240913">
    <property type="protein sequence ID" value="CAH2245827.1"/>
    <property type="molecule type" value="Genomic_DNA"/>
</dbReference>
<feature type="region of interest" description="Disordered" evidence="1">
    <location>
        <begin position="395"/>
        <end position="416"/>
    </location>
</feature>
<proteinExistence type="predicted"/>
<evidence type="ECO:0000313" key="3">
    <source>
        <dbReference type="Proteomes" id="UP001295444"/>
    </source>
</evidence>
<keyword evidence="3" id="KW-1185">Reference proteome</keyword>
<dbReference type="PANTHER" id="PTHR31635">
    <property type="entry name" value="REVERSE TRANSCRIPTASE DOMAIN-CONTAINING PROTEIN-RELATED"/>
    <property type="match status" value="1"/>
</dbReference>
<protein>
    <recommendedName>
        <fullName evidence="4">Reverse transcriptase</fullName>
    </recommendedName>
</protein>
<evidence type="ECO:0000256" key="1">
    <source>
        <dbReference type="SAM" id="MobiDB-lite"/>
    </source>
</evidence>
<dbReference type="AlphaFoldDB" id="A0AAD1RBT9"/>
<dbReference type="Gene3D" id="3.60.10.10">
    <property type="entry name" value="Endonuclease/exonuclease/phosphatase"/>
    <property type="match status" value="1"/>
</dbReference>
<evidence type="ECO:0000313" key="2">
    <source>
        <dbReference type="EMBL" id="CAH2245827.1"/>
    </source>
</evidence>
<dbReference type="PANTHER" id="PTHR31635:SF196">
    <property type="entry name" value="REVERSE TRANSCRIPTASE DOMAIN-CONTAINING PROTEIN-RELATED"/>
    <property type="match status" value="1"/>
</dbReference>
<dbReference type="InterPro" id="IPR036691">
    <property type="entry name" value="Endo/exonu/phosph_ase_sf"/>
</dbReference>
<sequence length="416" mass="47491">MKRTMLAQEIDRRGAEIIFVQETHFRGEFKTRIHYKRSNLAYYSNNTQKKSRGAAILIASTAAFTEMGVRTDPRGRFVFVKGMYNGTLDRSRPTTQGRLNETLLDDHRVLEDLRQTVATYFKENSGTEVSDPWVWEAHKGVIRGILIKWGARLKKERSHKLEALTADITTAETRHKQDPTNDNLQKLTALRLEFRTLLTTRAYRSIQLTRGTFYAQGNRSGKLLARALKAKQQKSFINKIVGDSGRQHNTTEDIAKAFTTFYADLYNLTPPTTQPHTLWNYISDNISCRIPVDQIHTLDEPFTHAELLSTIKTLPNGKSPGPDGLTARYYRTLKQELAPHFLRTLNGLALDSTLPPPMLRTPPSHYHESTQRYKPLAPSRILRLTQISVRFWGSQSPQPYKHDSKGYTHSPGLGQD</sequence>